<feature type="non-terminal residue" evidence="1">
    <location>
        <position position="1"/>
    </location>
</feature>
<evidence type="ECO:0000313" key="2">
    <source>
        <dbReference type="Proteomes" id="UP000237246"/>
    </source>
</evidence>
<sequence>ACWNVRTGWQGSPESSSCVLHAQEVLVIAACAQCLVTVRGSVRCLPQLRGRAQPLFVLSNPLMKQSHRRAAIQSVNNNSSNCEQMVSPASMPSVMKSVVNFAHYKGLT</sequence>
<name>A0A2P4SBA9_BAMTH</name>
<dbReference type="AlphaFoldDB" id="A0A2P4SBA9"/>
<reference evidence="1 2" key="1">
    <citation type="submission" date="2018-01" db="EMBL/GenBank/DDBJ databases">
        <title>Comparison of the Chinese Bamboo Partridge and Red Junglefowl genome sequences highlights the importance of demography in genome evolution.</title>
        <authorList>
            <person name="Tiley G.P."/>
            <person name="Kimball R.T."/>
            <person name="Braun E.L."/>
            <person name="Burleigh J.G."/>
        </authorList>
    </citation>
    <scope>NUCLEOTIDE SEQUENCE [LARGE SCALE GENOMIC DNA]</scope>
    <source>
        <strain evidence="1">RTK389</strain>
        <tissue evidence="1">Blood</tissue>
    </source>
</reference>
<protein>
    <submittedName>
        <fullName evidence="1">Uncharacterized protein</fullName>
    </submittedName>
</protein>
<proteinExistence type="predicted"/>
<organism evidence="1 2">
    <name type="scientific">Bambusicola thoracicus</name>
    <name type="common">Chinese bamboo-partridge</name>
    <name type="synonym">Perdix thoracica</name>
    <dbReference type="NCBI Taxonomy" id="9083"/>
    <lineage>
        <taxon>Eukaryota</taxon>
        <taxon>Metazoa</taxon>
        <taxon>Chordata</taxon>
        <taxon>Craniata</taxon>
        <taxon>Vertebrata</taxon>
        <taxon>Euteleostomi</taxon>
        <taxon>Archelosauria</taxon>
        <taxon>Archosauria</taxon>
        <taxon>Dinosauria</taxon>
        <taxon>Saurischia</taxon>
        <taxon>Theropoda</taxon>
        <taxon>Coelurosauria</taxon>
        <taxon>Aves</taxon>
        <taxon>Neognathae</taxon>
        <taxon>Galloanserae</taxon>
        <taxon>Galliformes</taxon>
        <taxon>Phasianidae</taxon>
        <taxon>Perdicinae</taxon>
        <taxon>Bambusicola</taxon>
    </lineage>
</organism>
<comment type="caution">
    <text evidence="1">The sequence shown here is derived from an EMBL/GenBank/DDBJ whole genome shotgun (WGS) entry which is preliminary data.</text>
</comment>
<dbReference type="EMBL" id="PPHD01069941">
    <property type="protein sequence ID" value="POI21383.1"/>
    <property type="molecule type" value="Genomic_DNA"/>
</dbReference>
<accession>A0A2P4SBA9</accession>
<evidence type="ECO:0000313" key="1">
    <source>
        <dbReference type="EMBL" id="POI21383.1"/>
    </source>
</evidence>
<keyword evidence="2" id="KW-1185">Reference proteome</keyword>
<dbReference type="Proteomes" id="UP000237246">
    <property type="component" value="Unassembled WGS sequence"/>
</dbReference>
<gene>
    <name evidence="1" type="ORF">CIB84_014868</name>
</gene>